<evidence type="ECO:0000256" key="4">
    <source>
        <dbReference type="ARBA" id="ARBA00022691"/>
    </source>
</evidence>
<dbReference type="FunFam" id="3.30.300.110:FF:000001">
    <property type="entry name" value="tRNA (guanine(37)-N1)-methyltransferase"/>
    <property type="match status" value="1"/>
</dbReference>
<sequence length="174" mass="19683">MTLKELLKKKLTESELSLIPTSFDIVGSKEKAVAIIDIPKELEGKESLIGKALMKKHKNVKTVLKKLSPIKGVHRTRDYAVITGNKNTEVTHVENGCRFLLDPQIAYFSTRESTERMRIVEKVREGETVMIFFAGVGPFAIEIEKKAKPEKIVAIEINPSAVQYFWKNIKLNKS</sequence>
<dbReference type="GO" id="GO:0052906">
    <property type="term" value="F:tRNA (guanine(37)-N1)-methyltransferase activity"/>
    <property type="evidence" value="ECO:0007669"/>
    <property type="project" value="UniProtKB-EC"/>
</dbReference>
<evidence type="ECO:0000256" key="1">
    <source>
        <dbReference type="ARBA" id="ARBA00022490"/>
    </source>
</evidence>
<accession>A0A1G1ZDJ7</accession>
<dbReference type="SUPFAM" id="SSF53335">
    <property type="entry name" value="S-adenosyl-L-methionine-dependent methyltransferases"/>
    <property type="match status" value="1"/>
</dbReference>
<evidence type="ECO:0000256" key="2">
    <source>
        <dbReference type="ARBA" id="ARBA00022603"/>
    </source>
</evidence>
<evidence type="ECO:0000256" key="6">
    <source>
        <dbReference type="ARBA" id="ARBA00047783"/>
    </source>
</evidence>
<keyword evidence="4" id="KW-0949">S-adenosyl-L-methionine</keyword>
<comment type="catalytic activity">
    <reaction evidence="6">
        <text>guanosine(37) in tRNA + S-adenosyl-L-methionine = N(1)-methylguanosine(37) in tRNA + S-adenosyl-L-homocysteine + H(+)</text>
        <dbReference type="Rhea" id="RHEA:36899"/>
        <dbReference type="Rhea" id="RHEA-COMP:10145"/>
        <dbReference type="Rhea" id="RHEA-COMP:10147"/>
        <dbReference type="ChEBI" id="CHEBI:15378"/>
        <dbReference type="ChEBI" id="CHEBI:57856"/>
        <dbReference type="ChEBI" id="CHEBI:59789"/>
        <dbReference type="ChEBI" id="CHEBI:73542"/>
        <dbReference type="ChEBI" id="CHEBI:74269"/>
        <dbReference type="EC" id="2.1.1.228"/>
    </reaction>
</comment>
<feature type="domain" description="SAM-dependent methyltransferase TRM5/TYW2-type" evidence="7">
    <location>
        <begin position="23"/>
        <end position="174"/>
    </location>
</feature>
<keyword evidence="5" id="KW-0819">tRNA processing</keyword>
<dbReference type="AlphaFoldDB" id="A0A1G1ZDJ7"/>
<dbReference type="EMBL" id="MHJC01000009">
    <property type="protein sequence ID" value="OGY61787.1"/>
    <property type="molecule type" value="Genomic_DNA"/>
</dbReference>
<dbReference type="InterPro" id="IPR030382">
    <property type="entry name" value="MeTrfase_TRM5/TYW2"/>
</dbReference>
<keyword evidence="2" id="KW-0489">Methyltransferase</keyword>
<reference evidence="8 9" key="1">
    <citation type="journal article" date="2016" name="Nat. Commun.">
        <title>Thousands of microbial genomes shed light on interconnected biogeochemical processes in an aquifer system.</title>
        <authorList>
            <person name="Anantharaman K."/>
            <person name="Brown C.T."/>
            <person name="Hug L.A."/>
            <person name="Sharon I."/>
            <person name="Castelle C.J."/>
            <person name="Probst A.J."/>
            <person name="Thomas B.C."/>
            <person name="Singh A."/>
            <person name="Wilkins M.J."/>
            <person name="Karaoz U."/>
            <person name="Brodie E.L."/>
            <person name="Williams K.H."/>
            <person name="Hubbard S.S."/>
            <person name="Banfield J.F."/>
        </authorList>
    </citation>
    <scope>NUCLEOTIDE SEQUENCE [LARGE SCALE GENOMIC DNA]</scope>
</reference>
<dbReference type="GO" id="GO:0002939">
    <property type="term" value="P:tRNA N1-guanine methylation"/>
    <property type="evidence" value="ECO:0007669"/>
    <property type="project" value="TreeGrafter"/>
</dbReference>
<dbReference type="Pfam" id="PF02475">
    <property type="entry name" value="TRM5-TYW2_MTfase"/>
    <property type="match status" value="1"/>
</dbReference>
<dbReference type="InterPro" id="IPR056743">
    <property type="entry name" value="TRM5-TYW2-like_MTfase"/>
</dbReference>
<evidence type="ECO:0000313" key="9">
    <source>
        <dbReference type="Proteomes" id="UP000176976"/>
    </source>
</evidence>
<evidence type="ECO:0000256" key="5">
    <source>
        <dbReference type="ARBA" id="ARBA00022694"/>
    </source>
</evidence>
<name>A0A1G1ZDJ7_9BACT</name>
<dbReference type="Gene3D" id="3.30.300.110">
    <property type="entry name" value="Met-10+ protein-like domains"/>
    <property type="match status" value="1"/>
</dbReference>
<dbReference type="PANTHER" id="PTHR23245:SF36">
    <property type="entry name" value="TRNA (GUANINE(37)-N1)-METHYLTRANSFERASE"/>
    <property type="match status" value="1"/>
</dbReference>
<dbReference type="Gene3D" id="3.40.50.150">
    <property type="entry name" value="Vaccinia Virus protein VP39"/>
    <property type="match status" value="1"/>
</dbReference>
<dbReference type="Pfam" id="PF25133">
    <property type="entry name" value="TYW2_N_2"/>
    <property type="match status" value="1"/>
</dbReference>
<evidence type="ECO:0000259" key="7">
    <source>
        <dbReference type="PROSITE" id="PS51684"/>
    </source>
</evidence>
<dbReference type="PANTHER" id="PTHR23245">
    <property type="entry name" value="TRNA METHYLTRANSFERASE"/>
    <property type="match status" value="1"/>
</dbReference>
<dbReference type="InterPro" id="IPR029063">
    <property type="entry name" value="SAM-dependent_MTases_sf"/>
</dbReference>
<dbReference type="PROSITE" id="PS51684">
    <property type="entry name" value="SAM_MT_TRM5_TYW2"/>
    <property type="match status" value="1"/>
</dbReference>
<proteinExistence type="predicted"/>
<keyword evidence="3" id="KW-0808">Transferase</keyword>
<dbReference type="GO" id="GO:0005737">
    <property type="term" value="C:cytoplasm"/>
    <property type="evidence" value="ECO:0007669"/>
    <property type="project" value="TreeGrafter"/>
</dbReference>
<organism evidence="8 9">
    <name type="scientific">Candidatus Colwellbacteria bacterium RIFCSPLOWO2_12_FULL_44_13</name>
    <dbReference type="NCBI Taxonomy" id="1797694"/>
    <lineage>
        <taxon>Bacteria</taxon>
        <taxon>Candidatus Colwelliibacteriota</taxon>
    </lineage>
</organism>
<comment type="caution">
    <text evidence="8">The sequence shown here is derived from an EMBL/GenBank/DDBJ whole genome shotgun (WGS) entry which is preliminary data.</text>
</comment>
<dbReference type="Proteomes" id="UP000176976">
    <property type="component" value="Unassembled WGS sequence"/>
</dbReference>
<evidence type="ECO:0000256" key="3">
    <source>
        <dbReference type="ARBA" id="ARBA00022679"/>
    </source>
</evidence>
<dbReference type="InterPro" id="IPR056744">
    <property type="entry name" value="TRM5/TYW2-like_N"/>
</dbReference>
<keyword evidence="1" id="KW-0963">Cytoplasm</keyword>
<evidence type="ECO:0000313" key="8">
    <source>
        <dbReference type="EMBL" id="OGY61787.1"/>
    </source>
</evidence>
<protein>
    <recommendedName>
        <fullName evidence="7">SAM-dependent methyltransferase TRM5/TYW2-type domain-containing protein</fullName>
    </recommendedName>
</protein>
<gene>
    <name evidence="8" type="ORF">A3H06_01565</name>
</gene>